<keyword evidence="10" id="KW-1185">Reference proteome</keyword>
<sequence length="364" mass="41027">MMGSQISITKFQLLMVLIQTQIGIGLLSLPNVVQESARGDGWISILFAGVVIQFLLIIYLKLLKKFPNDMLTDITKKLLGKHLGTIVNTTIYFYFIFTGSTLTILMIKILNEQLLPLTPGWVVSFLIIASCVYLTVSNLRVIARFFVLATFWILVLICITVLSIWLPKEIQFILPVGSAGGKNILLGSNNALLAMLGFEALLFLFPFVIGNTKGMLKTVSYANLFVTSFYTFITFLCLVTFSPEQLHQIREPVLFLFRGLTYRMVDRLDLIFLSIWIIPMTTSIIMYLFLASKCLAGKKKSYKNAVIINGIILFCLSFIPNTDKITDTLTQYVSFLSYTIVIFLPCLLLLLSRLVKKRRSGGFV</sequence>
<protein>
    <submittedName>
        <fullName evidence="9">Uncharacterized protein</fullName>
    </submittedName>
</protein>
<dbReference type="PANTHER" id="PTHR34975:SF2">
    <property type="entry name" value="SPORE GERMINATION PROTEIN A2"/>
    <property type="match status" value="1"/>
</dbReference>
<keyword evidence="5 8" id="KW-0812">Transmembrane</keyword>
<name>A0A494Z3B9_9BACL</name>
<reference evidence="9 10" key="1">
    <citation type="journal article" date="2016" name="Antonie Van Leeuwenhoek">
        <title>Lysinibacillus endophyticus sp. nov., an indole-3-acetic acid producing endophytic bacterium isolated from corn root (Zea mays cv. Xinken-5).</title>
        <authorList>
            <person name="Yu J."/>
            <person name="Guan X."/>
            <person name="Liu C."/>
            <person name="Xiang W."/>
            <person name="Yu Z."/>
            <person name="Liu X."/>
            <person name="Wang G."/>
        </authorList>
    </citation>
    <scope>NUCLEOTIDE SEQUENCE [LARGE SCALE GENOMIC DNA]</scope>
    <source>
        <strain evidence="9 10">DSM 100506</strain>
    </source>
</reference>
<feature type="transmembrane region" description="Helical" evidence="8">
    <location>
        <begin position="302"/>
        <end position="320"/>
    </location>
</feature>
<dbReference type="AlphaFoldDB" id="A0A494Z3B9"/>
<evidence type="ECO:0000313" key="10">
    <source>
        <dbReference type="Proteomes" id="UP000272238"/>
    </source>
</evidence>
<evidence type="ECO:0000256" key="5">
    <source>
        <dbReference type="ARBA" id="ARBA00022692"/>
    </source>
</evidence>
<comment type="caution">
    <text evidence="9">The sequence shown here is derived from an EMBL/GenBank/DDBJ whole genome shotgun (WGS) entry which is preliminary data.</text>
</comment>
<evidence type="ECO:0000256" key="4">
    <source>
        <dbReference type="ARBA" id="ARBA00022544"/>
    </source>
</evidence>
<feature type="transmembrane region" description="Helical" evidence="8">
    <location>
        <begin position="41"/>
        <end position="62"/>
    </location>
</feature>
<feature type="transmembrane region" description="Helical" evidence="8">
    <location>
        <begin position="270"/>
        <end position="290"/>
    </location>
</feature>
<dbReference type="Pfam" id="PF03845">
    <property type="entry name" value="Spore_permease"/>
    <property type="match status" value="1"/>
</dbReference>
<keyword evidence="3" id="KW-0813">Transport</keyword>
<evidence type="ECO:0000256" key="3">
    <source>
        <dbReference type="ARBA" id="ARBA00022448"/>
    </source>
</evidence>
<evidence type="ECO:0000256" key="2">
    <source>
        <dbReference type="ARBA" id="ARBA00007998"/>
    </source>
</evidence>
<organism evidence="9 10">
    <name type="scientific">Ureibacillus endophyticus</name>
    <dbReference type="NCBI Taxonomy" id="1978490"/>
    <lineage>
        <taxon>Bacteria</taxon>
        <taxon>Bacillati</taxon>
        <taxon>Bacillota</taxon>
        <taxon>Bacilli</taxon>
        <taxon>Bacillales</taxon>
        <taxon>Caryophanaceae</taxon>
        <taxon>Ureibacillus</taxon>
    </lineage>
</organism>
<feature type="transmembrane region" description="Helical" evidence="8">
    <location>
        <begin position="221"/>
        <end position="241"/>
    </location>
</feature>
<evidence type="ECO:0000313" key="9">
    <source>
        <dbReference type="EMBL" id="RKQ16932.1"/>
    </source>
</evidence>
<keyword evidence="4" id="KW-0309">Germination</keyword>
<feature type="transmembrane region" description="Helical" evidence="8">
    <location>
        <begin position="332"/>
        <end position="351"/>
    </location>
</feature>
<dbReference type="OrthoDB" id="2446105at2"/>
<comment type="similarity">
    <text evidence="2">Belongs to the amino acid-polyamine-organocation (APC) superfamily. Spore germination protein (SGP) (TC 2.A.3.9) family.</text>
</comment>
<proteinExistence type="inferred from homology"/>
<evidence type="ECO:0000256" key="7">
    <source>
        <dbReference type="ARBA" id="ARBA00023136"/>
    </source>
</evidence>
<dbReference type="PANTHER" id="PTHR34975">
    <property type="entry name" value="SPORE GERMINATION PROTEIN A2"/>
    <property type="match status" value="1"/>
</dbReference>
<comment type="subcellular location">
    <subcellularLocation>
        <location evidence="1">Membrane</location>
        <topology evidence="1">Multi-pass membrane protein</topology>
    </subcellularLocation>
</comment>
<evidence type="ECO:0000256" key="6">
    <source>
        <dbReference type="ARBA" id="ARBA00022989"/>
    </source>
</evidence>
<feature type="transmembrane region" description="Helical" evidence="8">
    <location>
        <begin position="12"/>
        <end position="29"/>
    </location>
</feature>
<dbReference type="GO" id="GO:0016020">
    <property type="term" value="C:membrane"/>
    <property type="evidence" value="ECO:0007669"/>
    <property type="project" value="UniProtKB-SubCell"/>
</dbReference>
<dbReference type="RefSeq" id="WP_121214366.1">
    <property type="nucleotide sequence ID" value="NZ_JAMYWW010000001.1"/>
</dbReference>
<feature type="transmembrane region" description="Helical" evidence="8">
    <location>
        <begin position="119"/>
        <end position="136"/>
    </location>
</feature>
<evidence type="ECO:0000256" key="8">
    <source>
        <dbReference type="SAM" id="Phobius"/>
    </source>
</evidence>
<dbReference type="GO" id="GO:0009847">
    <property type="term" value="P:spore germination"/>
    <property type="evidence" value="ECO:0007669"/>
    <property type="project" value="InterPro"/>
</dbReference>
<dbReference type="NCBIfam" id="TIGR00912">
    <property type="entry name" value="2A0309"/>
    <property type="match status" value="1"/>
</dbReference>
<accession>A0A494Z3B9</accession>
<dbReference type="InterPro" id="IPR004761">
    <property type="entry name" value="Spore_GerAB"/>
</dbReference>
<dbReference type="EMBL" id="RBZN01000017">
    <property type="protein sequence ID" value="RKQ16932.1"/>
    <property type="molecule type" value="Genomic_DNA"/>
</dbReference>
<gene>
    <name evidence="9" type="ORF">D8M03_08625</name>
</gene>
<feature type="transmembrane region" description="Helical" evidence="8">
    <location>
        <begin position="145"/>
        <end position="166"/>
    </location>
</feature>
<feature type="transmembrane region" description="Helical" evidence="8">
    <location>
        <begin position="83"/>
        <end position="107"/>
    </location>
</feature>
<keyword evidence="6 8" id="KW-1133">Transmembrane helix</keyword>
<evidence type="ECO:0000256" key="1">
    <source>
        <dbReference type="ARBA" id="ARBA00004141"/>
    </source>
</evidence>
<feature type="transmembrane region" description="Helical" evidence="8">
    <location>
        <begin position="191"/>
        <end position="209"/>
    </location>
</feature>
<dbReference type="Gene3D" id="1.20.1740.10">
    <property type="entry name" value="Amino acid/polyamine transporter I"/>
    <property type="match status" value="1"/>
</dbReference>
<dbReference type="Proteomes" id="UP000272238">
    <property type="component" value="Unassembled WGS sequence"/>
</dbReference>
<keyword evidence="7 8" id="KW-0472">Membrane</keyword>